<dbReference type="SUPFAM" id="SSF116768">
    <property type="entry name" value="DNA-binding domain of EIN3-like"/>
    <property type="match status" value="1"/>
</dbReference>
<evidence type="ECO:0000256" key="2">
    <source>
        <dbReference type="ARBA" id="ARBA00009416"/>
    </source>
</evidence>
<dbReference type="InterPro" id="IPR023278">
    <property type="entry name" value="Ethylene_insens-like_DNA-bd"/>
</dbReference>
<dbReference type="InterPro" id="IPR006957">
    <property type="entry name" value="EIN3"/>
</dbReference>
<organism evidence="7 8">
    <name type="scientific">Arabis nemorensis</name>
    <dbReference type="NCBI Taxonomy" id="586526"/>
    <lineage>
        <taxon>Eukaryota</taxon>
        <taxon>Viridiplantae</taxon>
        <taxon>Streptophyta</taxon>
        <taxon>Embryophyta</taxon>
        <taxon>Tracheophyta</taxon>
        <taxon>Spermatophyta</taxon>
        <taxon>Magnoliopsida</taxon>
        <taxon>eudicotyledons</taxon>
        <taxon>Gunneridae</taxon>
        <taxon>Pentapetalae</taxon>
        <taxon>rosids</taxon>
        <taxon>malvids</taxon>
        <taxon>Brassicales</taxon>
        <taxon>Brassicaceae</taxon>
        <taxon>Arabideae</taxon>
        <taxon>Arabis</taxon>
    </lineage>
</organism>
<protein>
    <recommendedName>
        <fullName evidence="6">Ethylene insensitive 3-like DNA-binding domain-containing protein</fullName>
    </recommendedName>
</protein>
<keyword evidence="4" id="KW-0539">Nucleus</keyword>
<comment type="caution">
    <text evidence="7">The sequence shown here is derived from an EMBL/GenBank/DDBJ whole genome shotgun (WGS) entry which is preliminary data.</text>
</comment>
<keyword evidence="3" id="KW-0936">Ethylene signaling pathway</keyword>
<evidence type="ECO:0000256" key="1">
    <source>
        <dbReference type="ARBA" id="ARBA00004123"/>
    </source>
</evidence>
<evidence type="ECO:0000256" key="4">
    <source>
        <dbReference type="ARBA" id="ARBA00023242"/>
    </source>
</evidence>
<evidence type="ECO:0000313" key="8">
    <source>
        <dbReference type="Proteomes" id="UP000489600"/>
    </source>
</evidence>
<dbReference type="AlphaFoldDB" id="A0A565CR14"/>
<accession>A0A565CR14</accession>
<feature type="domain" description="Ethylene insensitive 3-like DNA-binding" evidence="6">
    <location>
        <begin position="3"/>
        <end position="85"/>
    </location>
</feature>
<proteinExistence type="inferred from homology"/>
<dbReference type="GO" id="GO:0003677">
    <property type="term" value="F:DNA binding"/>
    <property type="evidence" value="ECO:0007669"/>
    <property type="project" value="TreeGrafter"/>
</dbReference>
<dbReference type="PANTHER" id="PTHR33305">
    <property type="entry name" value="ETHYLENE INSENSITIVE 3-LIKE 2 PROTEIN"/>
    <property type="match status" value="1"/>
</dbReference>
<dbReference type="GO" id="GO:0009873">
    <property type="term" value="P:ethylene-activated signaling pathway"/>
    <property type="evidence" value="ECO:0007669"/>
    <property type="project" value="UniProtKB-KW"/>
</dbReference>
<gene>
    <name evidence="7" type="ORF">ANE_LOCUS26465</name>
</gene>
<dbReference type="Gene3D" id="1.10.3180.10">
    <property type="entry name" value="DNA-binding domain of EIN3-like"/>
    <property type="match status" value="1"/>
</dbReference>
<evidence type="ECO:0000256" key="3">
    <source>
        <dbReference type="ARBA" id="ARBA00022745"/>
    </source>
</evidence>
<sequence length="88" mass="9815">MKHQREINSSDGNELASEFEGSTADKLLELQDTTPGALLSALMPNCKPPQRRYPLEKGLTPPWWPTGKDWWNQLSLPADCRGLPPQAS</sequence>
<feature type="region of interest" description="Disordered" evidence="5">
    <location>
        <begin position="1"/>
        <end position="28"/>
    </location>
</feature>
<keyword evidence="8" id="KW-1185">Reference proteome</keyword>
<dbReference type="Proteomes" id="UP000489600">
    <property type="component" value="Unassembled WGS sequence"/>
</dbReference>
<comment type="subcellular location">
    <subcellularLocation>
        <location evidence="1">Nucleus</location>
    </subcellularLocation>
</comment>
<evidence type="ECO:0000313" key="7">
    <source>
        <dbReference type="EMBL" id="VVB16021.1"/>
    </source>
</evidence>
<dbReference type="OrthoDB" id="2017676at2759"/>
<evidence type="ECO:0000256" key="5">
    <source>
        <dbReference type="SAM" id="MobiDB-lite"/>
    </source>
</evidence>
<dbReference type="EMBL" id="CABITT030000008">
    <property type="protein sequence ID" value="VVB16021.1"/>
    <property type="molecule type" value="Genomic_DNA"/>
</dbReference>
<dbReference type="GO" id="GO:0005634">
    <property type="term" value="C:nucleus"/>
    <property type="evidence" value="ECO:0007669"/>
    <property type="project" value="UniProtKB-SubCell"/>
</dbReference>
<dbReference type="Pfam" id="PF04873">
    <property type="entry name" value="EIN3_DNA-bd"/>
    <property type="match status" value="1"/>
</dbReference>
<dbReference type="GO" id="GO:0003700">
    <property type="term" value="F:DNA-binding transcription factor activity"/>
    <property type="evidence" value="ECO:0007669"/>
    <property type="project" value="InterPro"/>
</dbReference>
<dbReference type="PANTHER" id="PTHR33305:SF51">
    <property type="entry name" value="ETHYLENE INSENSITIVE 3-LIKE 2 PROTEIN"/>
    <property type="match status" value="1"/>
</dbReference>
<dbReference type="InterPro" id="IPR047091">
    <property type="entry name" value="EIN3-like_DNA-bd"/>
</dbReference>
<reference evidence="7" key="1">
    <citation type="submission" date="2019-07" db="EMBL/GenBank/DDBJ databases">
        <authorList>
            <person name="Dittberner H."/>
        </authorList>
    </citation>
    <scope>NUCLEOTIDE SEQUENCE [LARGE SCALE GENOMIC DNA]</scope>
</reference>
<evidence type="ECO:0000259" key="6">
    <source>
        <dbReference type="Pfam" id="PF04873"/>
    </source>
</evidence>
<comment type="similarity">
    <text evidence="2">Belongs to the EIN3 family.</text>
</comment>
<name>A0A565CR14_9BRAS</name>